<dbReference type="SMART" id="SM01119">
    <property type="entry name" value="D-ser_dehydrat"/>
    <property type="match status" value="1"/>
</dbReference>
<evidence type="ECO:0000313" key="5">
    <source>
        <dbReference type="Proteomes" id="UP001381003"/>
    </source>
</evidence>
<feature type="domain" description="D-serine dehydratase-like" evidence="3">
    <location>
        <begin position="253"/>
        <end position="360"/>
    </location>
</feature>
<sequence length="376" mass="39585">MTTLPDTPFARVDRAKVARNVARLRAHLDDLGVTWRPHVKTSKALEPTAMIFDGGTGPITVSTLAEAEFFADAGYTDILYAVGIAPGKLERVARLRRRGVDLMILLDTVAQAVAVADFVAGHGESLPVLVEIDTDGHRGGVRPDDPQLLEIARVLADGGAEVRGVMAHAGGSYFATTPQAQRDAADEERRATVDAAERLRAAGHAAPVVSVGSTPTAHAASDLTGVTEVRAGNVVFFDLVMAGIGVCAVDDLALSVVATVIGRGPDDASILTDAGWMATSSDRGTAAQAVDQHLGLVTTDEGEVLPDLLMVGASQEHGVLAIRPGVERELPDLPVGSRVRILPIHACATASQHDHYEVVAGEGEPCSERWERCRGW</sequence>
<dbReference type="Proteomes" id="UP001381003">
    <property type="component" value="Chromosome"/>
</dbReference>
<dbReference type="PANTHER" id="PTHR28004:SF2">
    <property type="entry name" value="D-SERINE DEHYDRATASE"/>
    <property type="match status" value="1"/>
</dbReference>
<dbReference type="Gene3D" id="3.20.20.10">
    <property type="entry name" value="Alanine racemase"/>
    <property type="match status" value="1"/>
</dbReference>
<evidence type="ECO:0000313" key="4">
    <source>
        <dbReference type="EMBL" id="WWF05245.1"/>
    </source>
</evidence>
<keyword evidence="4" id="KW-0413">Isomerase</keyword>
<dbReference type="InterPro" id="IPR042208">
    <property type="entry name" value="D-ser_dehydrat-like_sf"/>
</dbReference>
<dbReference type="GO" id="GO:0008784">
    <property type="term" value="F:alanine racemase activity"/>
    <property type="evidence" value="ECO:0007669"/>
    <property type="project" value="UniProtKB-EC"/>
</dbReference>
<dbReference type="EMBL" id="CP104874">
    <property type="protein sequence ID" value="WWF05245.1"/>
    <property type="molecule type" value="Genomic_DNA"/>
</dbReference>
<evidence type="ECO:0000256" key="2">
    <source>
        <dbReference type="ARBA" id="ARBA00023239"/>
    </source>
</evidence>
<evidence type="ECO:0000259" key="3">
    <source>
        <dbReference type="SMART" id="SM01119"/>
    </source>
</evidence>
<dbReference type="RefSeq" id="WP_338538281.1">
    <property type="nucleotide sequence ID" value="NZ_CP104874.1"/>
</dbReference>
<comment type="similarity">
    <text evidence="1">Belongs to the DSD1 family.</text>
</comment>
<dbReference type="InterPro" id="IPR029066">
    <property type="entry name" value="PLP-binding_barrel"/>
</dbReference>
<organism evidence="4 5">
    <name type="scientific">Janibacter terrae</name>
    <dbReference type="NCBI Taxonomy" id="103817"/>
    <lineage>
        <taxon>Bacteria</taxon>
        <taxon>Bacillati</taxon>
        <taxon>Actinomycetota</taxon>
        <taxon>Actinomycetes</taxon>
        <taxon>Micrococcales</taxon>
        <taxon>Intrasporangiaceae</taxon>
        <taxon>Janibacter</taxon>
    </lineage>
</organism>
<dbReference type="EC" id="5.1.1.1" evidence="4"/>
<dbReference type="InterPro" id="IPR026956">
    <property type="entry name" value="D-ser_dehydrat-like_dom"/>
</dbReference>
<dbReference type="PANTHER" id="PTHR28004">
    <property type="entry name" value="ZGC:162816-RELATED"/>
    <property type="match status" value="1"/>
</dbReference>
<evidence type="ECO:0000256" key="1">
    <source>
        <dbReference type="ARBA" id="ARBA00005323"/>
    </source>
</evidence>
<gene>
    <name evidence="4" type="ORF">N5P18_16570</name>
</gene>
<dbReference type="SUPFAM" id="SSF51419">
    <property type="entry name" value="PLP-binding barrel"/>
    <property type="match status" value="1"/>
</dbReference>
<dbReference type="Pfam" id="PF01168">
    <property type="entry name" value="Ala_racemase_N"/>
    <property type="match status" value="1"/>
</dbReference>
<reference evidence="4 5" key="1">
    <citation type="submission" date="2022-09" db="EMBL/GenBank/DDBJ databases">
        <title>Complete genome sequence of Janibacter terrae strain COS04-44, PCL-degrading bacteria isolated from oil spilled coast.</title>
        <authorList>
            <person name="Park H."/>
            <person name="Kim J.Y."/>
            <person name="An S.H."/>
            <person name="Lee C.M."/>
            <person name="Weon H.-Y."/>
        </authorList>
    </citation>
    <scope>NUCLEOTIDE SEQUENCE [LARGE SCALE GENOMIC DNA]</scope>
    <source>
        <strain evidence="4 5">COS04-44</strain>
    </source>
</reference>
<keyword evidence="2" id="KW-0456">Lyase</keyword>
<dbReference type="InterPro" id="IPR051466">
    <property type="entry name" value="D-amino_acid_metab_enzyme"/>
</dbReference>
<protein>
    <submittedName>
        <fullName evidence="4">Alanine racemase</fullName>
        <ecNumber evidence="4">5.1.1.1</ecNumber>
    </submittedName>
</protein>
<proteinExistence type="inferred from homology"/>
<accession>A0ABZ2FFY8</accession>
<keyword evidence="5" id="KW-1185">Reference proteome</keyword>
<dbReference type="Gene3D" id="2.40.37.20">
    <property type="entry name" value="D-serine dehydratase-like domain"/>
    <property type="match status" value="1"/>
</dbReference>
<dbReference type="Pfam" id="PF14031">
    <property type="entry name" value="D-ser_dehydrat"/>
    <property type="match status" value="1"/>
</dbReference>
<dbReference type="InterPro" id="IPR001608">
    <property type="entry name" value="Ala_racemase_N"/>
</dbReference>
<name>A0ABZ2FFY8_9MICO</name>